<keyword evidence="1" id="KW-1133">Transmembrane helix</keyword>
<evidence type="ECO:0000313" key="2">
    <source>
        <dbReference type="EMBL" id="KLO12642.1"/>
    </source>
</evidence>
<protein>
    <submittedName>
        <fullName evidence="2">Uncharacterized protein</fullName>
    </submittedName>
</protein>
<reference evidence="2 3" key="1">
    <citation type="submission" date="2015-04" db="EMBL/GenBank/DDBJ databases">
        <title>Complete genome sequence of Schizopora paradoxa KUC8140, a cosmopolitan wood degrader in East Asia.</title>
        <authorList>
            <consortium name="DOE Joint Genome Institute"/>
            <person name="Min B."/>
            <person name="Park H."/>
            <person name="Jang Y."/>
            <person name="Kim J.-J."/>
            <person name="Kim K.H."/>
            <person name="Pangilinan J."/>
            <person name="Lipzen A."/>
            <person name="Riley R."/>
            <person name="Grigoriev I.V."/>
            <person name="Spatafora J.W."/>
            <person name="Choi I.-G."/>
        </authorList>
    </citation>
    <scope>NUCLEOTIDE SEQUENCE [LARGE SCALE GENOMIC DNA]</scope>
    <source>
        <strain evidence="2 3">KUC8140</strain>
    </source>
</reference>
<proteinExistence type="predicted"/>
<dbReference type="STRING" id="27342.A0A0H2RM12"/>
<sequence>MLLSRIFHWKAHTQIERKRLQLNRLAINSKSEHFANSSAVALVPVSSSFCIDFFKSVPQRRAWRCQVSIKFGDIQDDQQHATVKSQRVTTVVAWTVALYRSSNPKKLVNQRSRLLVSCRTAVIQQKERVAQRCRQTQYPSRHSYALFDEREEVLCYCFILAAVNRPSSTLLWKLKTESTSGCRWEDDHDRVDEVHCGFSWMQTYFPQSALVGRRRSKRDKVVSREDVKCKRYGDSTRGVYEQVEPTVNAWWRKTLRIAPTFALLLAGTALMLAHHFFFAFLDSKIIDPGASDLPPILRDQTTPHIIGTLIAHGACAVLSMVIGSIFAQLFWEKVRTRRYSIQQIDALVQSGRSSLHLSMFRTMTATPLLFCVSLIAASMSLIVVLSRGALTVTSALQLSRMCLVPTAPNLVEVRMDPDTLLSRNWDNVCKKVLGAGTYMPPFRTETCAEGAATCSYNISFTGPAFKCFDISNQTDFVSTLNTSLVDINNGTRSRQSGLIWSGSWKNSSILVSTWDMVNNVMQANNCTVYLAAYKVGLALDEDFVKVQVLNIAMESIANTGGPEGDKLDTAMSAYIGAAMNALETTINVGANGDVEVIETYKGIESSNGMLPNSGIFVTTPSGNHTWTDNMTNVLTAYMQNISISLLSGNLYNNGTAGDEVPLDLPYINSTCISTWDGYHYSPFRLLSVYGVALISTLLIAIPGILLILRNGVEEKFVLSHIVLASSNLNAQFLDVPKTTVRNPEAELPGHVKSIQCSSALDQESRYRNLPSLLAKPLSIFSTTWTCFQGELQTRRIQMLVLVLSGVFCAVMQHLYYSFLDGKPPTSWITNQSVVSDTGIIIAYAGQTCFATAIIVSSSQRFWRIMRKRGHTVSQIDALMRVQHNPFSSSLLHCTHSSWSLVMSAFIVVLTPFISTITPNSIKISFNQLQSNECVVKNPRNLTSLETLNVSDYSVPQNAVYLSGSYLPPENLCSADFGFRCSYRVDFIGPGFSCSNITISSNLASFKFADYSRAWISSLAGDSANRTMRLSIQTWNAEGSLYRALDCAGVTRSYSLLITHNVSSKIEVVGSNVLSPVLVDPGVNLSMFEFAPAGDTHGINSYVTFMQQYLLYTMGILEGEIFISNGTGDDLSSYSEEPFSSLFSSPGIFFSTDAYWNIVFDTNMIEDLELFAQNATLSLLSGKIFALDSPDGPDLLEDFRTNCTYSVTSYDYSPSRLFTTYGVAIFLTLLCTAGGLHAVKCNGVDESMNFARFLRAVSNERMLNVREMIEMETMVKADNDPEGGFAPVLESDI</sequence>
<dbReference type="InParanoid" id="A0A0H2RM12"/>
<name>A0A0H2RM12_9AGAM</name>
<dbReference type="Proteomes" id="UP000053477">
    <property type="component" value="Unassembled WGS sequence"/>
</dbReference>
<feature type="transmembrane region" description="Helical" evidence="1">
    <location>
        <begin position="798"/>
        <end position="818"/>
    </location>
</feature>
<feature type="transmembrane region" description="Helical" evidence="1">
    <location>
        <begin position="898"/>
        <end position="917"/>
    </location>
</feature>
<accession>A0A0H2RM12</accession>
<dbReference type="OrthoDB" id="5340195at2759"/>
<keyword evidence="3" id="KW-1185">Reference proteome</keyword>
<evidence type="ECO:0000256" key="1">
    <source>
        <dbReference type="SAM" id="Phobius"/>
    </source>
</evidence>
<feature type="transmembrane region" description="Helical" evidence="1">
    <location>
        <begin position="305"/>
        <end position="331"/>
    </location>
</feature>
<organism evidence="2 3">
    <name type="scientific">Schizopora paradoxa</name>
    <dbReference type="NCBI Taxonomy" id="27342"/>
    <lineage>
        <taxon>Eukaryota</taxon>
        <taxon>Fungi</taxon>
        <taxon>Dikarya</taxon>
        <taxon>Basidiomycota</taxon>
        <taxon>Agaricomycotina</taxon>
        <taxon>Agaricomycetes</taxon>
        <taxon>Hymenochaetales</taxon>
        <taxon>Schizoporaceae</taxon>
        <taxon>Schizopora</taxon>
    </lineage>
</organism>
<keyword evidence="1" id="KW-0472">Membrane</keyword>
<dbReference type="PANTHER" id="PTHR35041:SF3">
    <property type="entry name" value="FORMYLMETHIONINE DEFORMYLASE-LIKE PROTEIN"/>
    <property type="match status" value="1"/>
</dbReference>
<keyword evidence="1" id="KW-0812">Transmembrane</keyword>
<dbReference type="PANTHER" id="PTHR35041">
    <property type="entry name" value="MEDIATOR OF RNA POLYMERASE II TRANSCRIPTION SUBUNIT 1"/>
    <property type="match status" value="1"/>
</dbReference>
<feature type="transmembrane region" description="Helical" evidence="1">
    <location>
        <begin position="368"/>
        <end position="390"/>
    </location>
</feature>
<gene>
    <name evidence="2" type="ORF">SCHPADRAFT_971531</name>
</gene>
<feature type="transmembrane region" description="Helical" evidence="1">
    <location>
        <begin position="686"/>
        <end position="708"/>
    </location>
</feature>
<dbReference type="EMBL" id="KQ085973">
    <property type="protein sequence ID" value="KLO12642.1"/>
    <property type="molecule type" value="Genomic_DNA"/>
</dbReference>
<feature type="transmembrane region" description="Helical" evidence="1">
    <location>
        <begin position="838"/>
        <end position="858"/>
    </location>
</feature>
<feature type="transmembrane region" description="Helical" evidence="1">
    <location>
        <begin position="261"/>
        <end position="281"/>
    </location>
</feature>
<evidence type="ECO:0000313" key="3">
    <source>
        <dbReference type="Proteomes" id="UP000053477"/>
    </source>
</evidence>